<feature type="compositionally biased region" description="Polar residues" evidence="9">
    <location>
        <begin position="26"/>
        <end position="37"/>
    </location>
</feature>
<name>A0A836D729_SHEEP</name>
<dbReference type="Proteomes" id="UP000664991">
    <property type="component" value="Unassembled WGS sequence"/>
</dbReference>
<evidence type="ECO:0000256" key="4">
    <source>
        <dbReference type="ARBA" id="ARBA00022777"/>
    </source>
</evidence>
<evidence type="ECO:0000256" key="9">
    <source>
        <dbReference type="SAM" id="MobiDB-lite"/>
    </source>
</evidence>
<dbReference type="PANTHER" id="PTHR22618">
    <property type="entry name" value="PROTEIN O-MANNOSE KINASE"/>
    <property type="match status" value="1"/>
</dbReference>
<evidence type="ECO:0000256" key="2">
    <source>
        <dbReference type="ARBA" id="ARBA00022692"/>
    </source>
</evidence>
<keyword evidence="5" id="KW-0067">ATP-binding</keyword>
<dbReference type="GO" id="GO:0006493">
    <property type="term" value="P:protein O-linked glycosylation"/>
    <property type="evidence" value="ECO:0007669"/>
    <property type="project" value="InterPro"/>
</dbReference>
<dbReference type="GO" id="GO:0019200">
    <property type="term" value="F:carbohydrate kinase activity"/>
    <property type="evidence" value="ECO:0007669"/>
    <property type="project" value="InterPro"/>
</dbReference>
<gene>
    <name evidence="10" type="ORF">JEQ12_009661</name>
</gene>
<feature type="region of interest" description="Disordered" evidence="9">
    <location>
        <begin position="24"/>
        <end position="43"/>
    </location>
</feature>
<accession>A0A836D729</accession>
<dbReference type="InterPro" id="IPR039318">
    <property type="entry name" value="POMK"/>
</dbReference>
<dbReference type="EMBL" id="JAEMGP010000002">
    <property type="protein sequence ID" value="KAG5213875.1"/>
    <property type="molecule type" value="Genomic_DNA"/>
</dbReference>
<keyword evidence="2" id="KW-0812">Transmembrane</keyword>
<dbReference type="GO" id="GO:0005524">
    <property type="term" value="F:ATP binding"/>
    <property type="evidence" value="ECO:0007669"/>
    <property type="project" value="UniProtKB-KW"/>
</dbReference>
<dbReference type="AlphaFoldDB" id="A0A836D729"/>
<evidence type="ECO:0000256" key="1">
    <source>
        <dbReference type="ARBA" id="ARBA00022679"/>
    </source>
</evidence>
<dbReference type="Gene3D" id="1.10.510.10">
    <property type="entry name" value="Transferase(Phosphotransferase) domain 1"/>
    <property type="match status" value="1"/>
</dbReference>
<keyword evidence="3" id="KW-0547">Nucleotide-binding</keyword>
<evidence type="ECO:0000313" key="10">
    <source>
        <dbReference type="EMBL" id="KAG5213875.1"/>
    </source>
</evidence>
<evidence type="ECO:0000256" key="3">
    <source>
        <dbReference type="ARBA" id="ARBA00022741"/>
    </source>
</evidence>
<keyword evidence="1" id="KW-0808">Transferase</keyword>
<dbReference type="GO" id="GO:0005789">
    <property type="term" value="C:endoplasmic reticulum membrane"/>
    <property type="evidence" value="ECO:0007669"/>
    <property type="project" value="TreeGrafter"/>
</dbReference>
<sequence length="151" mass="17080">MTNCSPRLPSEQLRADVRQLKRVRSSVGTSWPQSSCGPSERKTFQDDLMPTYDKKSDIWKIPEVSSFLLGHMEGSDMVRFHLFDIHKVCKRPGACRDTHCSERPGHLPEGSESNQRHLNISDKRDAVKASMVVEGWKSGNSWKSCTGFALM</sequence>
<dbReference type="PANTHER" id="PTHR22618:SF2">
    <property type="entry name" value="PROTEIN O-MANNOSE KINASE"/>
    <property type="match status" value="1"/>
</dbReference>
<keyword evidence="4" id="KW-0418">Kinase</keyword>
<keyword evidence="7" id="KW-0472">Membrane</keyword>
<evidence type="ECO:0000256" key="7">
    <source>
        <dbReference type="ARBA" id="ARBA00023136"/>
    </source>
</evidence>
<comment type="caution">
    <text evidence="10">The sequence shown here is derived from an EMBL/GenBank/DDBJ whole genome shotgun (WGS) entry which is preliminary data.</text>
</comment>
<organism evidence="10 11">
    <name type="scientific">Ovis aries</name>
    <name type="common">Sheep</name>
    <dbReference type="NCBI Taxonomy" id="9940"/>
    <lineage>
        <taxon>Eukaryota</taxon>
        <taxon>Metazoa</taxon>
        <taxon>Chordata</taxon>
        <taxon>Craniata</taxon>
        <taxon>Vertebrata</taxon>
        <taxon>Euteleostomi</taxon>
        <taxon>Mammalia</taxon>
        <taxon>Eutheria</taxon>
        <taxon>Laurasiatheria</taxon>
        <taxon>Artiodactyla</taxon>
        <taxon>Ruminantia</taxon>
        <taxon>Pecora</taxon>
        <taxon>Bovidae</taxon>
        <taxon>Caprinae</taxon>
        <taxon>Ovis</taxon>
    </lineage>
</organism>
<evidence type="ECO:0000256" key="8">
    <source>
        <dbReference type="ARBA" id="ARBA00037847"/>
    </source>
</evidence>
<proteinExistence type="predicted"/>
<evidence type="ECO:0000256" key="5">
    <source>
        <dbReference type="ARBA" id="ARBA00022840"/>
    </source>
</evidence>
<dbReference type="GO" id="GO:0016773">
    <property type="term" value="F:phosphotransferase activity, alcohol group as acceptor"/>
    <property type="evidence" value="ECO:0007669"/>
    <property type="project" value="TreeGrafter"/>
</dbReference>
<protein>
    <submittedName>
        <fullName evidence="10">Uncharacterized protein</fullName>
    </submittedName>
</protein>
<comment type="subcellular location">
    <subcellularLocation>
        <location evidence="8">Endomembrane system</location>
        <topology evidence="8">Single-pass membrane protein</topology>
    </subcellularLocation>
</comment>
<evidence type="ECO:0000256" key="6">
    <source>
        <dbReference type="ARBA" id="ARBA00022989"/>
    </source>
</evidence>
<reference evidence="10 11" key="1">
    <citation type="submission" date="2020-12" db="EMBL/GenBank/DDBJ databases">
        <title>De novo assembly of Tibetan sheep genome.</title>
        <authorList>
            <person name="Li X."/>
        </authorList>
    </citation>
    <scope>NUCLEOTIDE SEQUENCE [LARGE SCALE GENOMIC DNA]</scope>
    <source>
        <tissue evidence="10">Heart</tissue>
    </source>
</reference>
<evidence type="ECO:0000313" key="11">
    <source>
        <dbReference type="Proteomes" id="UP000664991"/>
    </source>
</evidence>
<keyword evidence="6" id="KW-1133">Transmembrane helix</keyword>